<evidence type="ECO:0000313" key="12">
    <source>
        <dbReference type="EMBL" id="KAL1110511.1"/>
    </source>
</evidence>
<keyword evidence="13" id="KW-1185">Reference proteome</keyword>
<proteinExistence type="inferred from homology"/>
<comment type="caution">
    <text evidence="12">The sequence shown here is derived from an EMBL/GenBank/DDBJ whole genome shotgun (WGS) entry which is preliminary data.</text>
</comment>
<keyword evidence="5" id="KW-0812">Transmembrane</keyword>
<evidence type="ECO:0000256" key="6">
    <source>
        <dbReference type="ARBA" id="ARBA00022824"/>
    </source>
</evidence>
<evidence type="ECO:0000313" key="13">
    <source>
        <dbReference type="Proteomes" id="UP001558652"/>
    </source>
</evidence>
<protein>
    <recommendedName>
        <fullName evidence="3">Vesicle transport protein USE1</fullName>
    </recommendedName>
    <alternativeName>
        <fullName evidence="11">USE1-like protein</fullName>
    </alternativeName>
</protein>
<dbReference type="Proteomes" id="UP001558652">
    <property type="component" value="Unassembled WGS sequence"/>
</dbReference>
<evidence type="ECO:0000256" key="5">
    <source>
        <dbReference type="ARBA" id="ARBA00022692"/>
    </source>
</evidence>
<keyword evidence="6" id="KW-0256">Endoplasmic reticulum</keyword>
<evidence type="ECO:0000256" key="9">
    <source>
        <dbReference type="ARBA" id="ARBA00022989"/>
    </source>
</evidence>
<keyword evidence="8" id="KW-0653">Protein transport</keyword>
<evidence type="ECO:0000256" key="4">
    <source>
        <dbReference type="ARBA" id="ARBA00022448"/>
    </source>
</evidence>
<gene>
    <name evidence="12" type="ORF">AAG570_008039</name>
</gene>
<evidence type="ECO:0000256" key="7">
    <source>
        <dbReference type="ARBA" id="ARBA00022892"/>
    </source>
</evidence>
<evidence type="ECO:0000256" key="3">
    <source>
        <dbReference type="ARBA" id="ARBA00015843"/>
    </source>
</evidence>
<evidence type="ECO:0000256" key="1">
    <source>
        <dbReference type="ARBA" id="ARBA00004163"/>
    </source>
</evidence>
<evidence type="ECO:0000256" key="2">
    <source>
        <dbReference type="ARBA" id="ARBA00007891"/>
    </source>
</evidence>
<keyword evidence="9" id="KW-1133">Transmembrane helix</keyword>
<accession>A0ABD0XTK9</accession>
<keyword evidence="7" id="KW-0931">ER-Golgi transport</keyword>
<dbReference type="GO" id="GO:0005789">
    <property type="term" value="C:endoplasmic reticulum membrane"/>
    <property type="evidence" value="ECO:0007669"/>
    <property type="project" value="UniProtKB-SubCell"/>
</dbReference>
<organism evidence="12 13">
    <name type="scientific">Ranatra chinensis</name>
    <dbReference type="NCBI Taxonomy" id="642074"/>
    <lineage>
        <taxon>Eukaryota</taxon>
        <taxon>Metazoa</taxon>
        <taxon>Ecdysozoa</taxon>
        <taxon>Arthropoda</taxon>
        <taxon>Hexapoda</taxon>
        <taxon>Insecta</taxon>
        <taxon>Pterygota</taxon>
        <taxon>Neoptera</taxon>
        <taxon>Paraneoptera</taxon>
        <taxon>Hemiptera</taxon>
        <taxon>Heteroptera</taxon>
        <taxon>Panheteroptera</taxon>
        <taxon>Nepomorpha</taxon>
        <taxon>Nepidae</taxon>
        <taxon>Ranatrinae</taxon>
        <taxon>Ranatra</taxon>
    </lineage>
</organism>
<dbReference type="GO" id="GO:0016192">
    <property type="term" value="P:vesicle-mediated transport"/>
    <property type="evidence" value="ECO:0007669"/>
    <property type="project" value="UniProtKB-KW"/>
</dbReference>
<sequence length="183" mass="20839">MVLSRKEITIKRLLAKCEFMLKSDSRGQSQLIKLVGSLEGMIADLRNSPEKPFDHVLSSYCERLELLKGSIQAEWANSEDLRAGSQISSSLKGLNDDPKIMQRKLEGQSLLELRQHLLSGDNIRKRMGTVQERDTPSSDYQLHSTDVDDYLKYHNSLQENIADNMIALVQSMVIFIKVMKKKT</sequence>
<evidence type="ECO:0000256" key="10">
    <source>
        <dbReference type="ARBA" id="ARBA00023136"/>
    </source>
</evidence>
<comment type="similarity">
    <text evidence="2">Belongs to the USE1 family.</text>
</comment>
<keyword evidence="10" id="KW-0472">Membrane</keyword>
<dbReference type="Pfam" id="PF09753">
    <property type="entry name" value="Use1"/>
    <property type="match status" value="1"/>
</dbReference>
<comment type="subcellular location">
    <subcellularLocation>
        <location evidence="1">Endoplasmic reticulum membrane</location>
        <topology evidence="1">Single-pass type IV membrane protein</topology>
    </subcellularLocation>
</comment>
<dbReference type="GO" id="GO:0015031">
    <property type="term" value="P:protein transport"/>
    <property type="evidence" value="ECO:0007669"/>
    <property type="project" value="UniProtKB-KW"/>
</dbReference>
<dbReference type="AlphaFoldDB" id="A0ABD0XTK9"/>
<evidence type="ECO:0000256" key="11">
    <source>
        <dbReference type="ARBA" id="ARBA00032711"/>
    </source>
</evidence>
<dbReference type="InterPro" id="IPR019150">
    <property type="entry name" value="Vesicle_transport_protein_Use1"/>
</dbReference>
<reference evidence="12 13" key="1">
    <citation type="submission" date="2024-07" db="EMBL/GenBank/DDBJ databases">
        <title>Chromosome-level genome assembly of the water stick insect Ranatra chinensis (Heteroptera: Nepidae).</title>
        <authorList>
            <person name="Liu X."/>
        </authorList>
    </citation>
    <scope>NUCLEOTIDE SEQUENCE [LARGE SCALE GENOMIC DNA]</scope>
    <source>
        <strain evidence="12">Cailab_2021Rc</strain>
        <tissue evidence="12">Muscle</tissue>
    </source>
</reference>
<evidence type="ECO:0000256" key="8">
    <source>
        <dbReference type="ARBA" id="ARBA00022927"/>
    </source>
</evidence>
<keyword evidence="4" id="KW-0813">Transport</keyword>
<dbReference type="EMBL" id="JBFDAA010000022">
    <property type="protein sequence ID" value="KAL1110511.1"/>
    <property type="molecule type" value="Genomic_DNA"/>
</dbReference>
<name>A0ABD0XTK9_9HEMI</name>